<comment type="caution">
    <text evidence="2">The sequence shown here is derived from an EMBL/GenBank/DDBJ whole genome shotgun (WGS) entry which is preliminary data.</text>
</comment>
<dbReference type="AlphaFoldDB" id="A0AA47MJG5"/>
<dbReference type="PANTHER" id="PTHR33244:SF3">
    <property type="entry name" value="PEPTIDASE A2 DOMAIN-CONTAINING PROTEIN"/>
    <property type="match status" value="1"/>
</dbReference>
<feature type="compositionally biased region" description="Acidic residues" evidence="1">
    <location>
        <begin position="143"/>
        <end position="153"/>
    </location>
</feature>
<evidence type="ECO:0000313" key="2">
    <source>
        <dbReference type="EMBL" id="KAK0141419.1"/>
    </source>
</evidence>
<sequence length="197" mass="22246">MLKATTQTGIDPHLALLHLRNTPITGLKYSPAQLLMGHVLRSDLPASTALLQPATPVNVQQGLRQRQLLQKHSYDKGASPLSPFREGERVCMKTTKGWQPATVERVRDEPRSYDIITPAGAQYRRNRRHLRPDRVAGHRDNDEITCPDSDADQEIEKRETETQDTSEPQPEVETDIGLRSRVGRSVKLPARLQDYVL</sequence>
<dbReference type="PANTHER" id="PTHR33244">
    <property type="entry name" value="INTEGRASE CATALYTIC DOMAIN-CONTAINING PROTEIN-RELATED"/>
    <property type="match status" value="1"/>
</dbReference>
<accession>A0AA47MJG5</accession>
<dbReference type="Proteomes" id="UP001174136">
    <property type="component" value="Unassembled WGS sequence"/>
</dbReference>
<keyword evidence="3" id="KW-1185">Reference proteome</keyword>
<evidence type="ECO:0000256" key="1">
    <source>
        <dbReference type="SAM" id="MobiDB-lite"/>
    </source>
</evidence>
<organism evidence="2 3">
    <name type="scientific">Merluccius polli</name>
    <name type="common">Benguela hake</name>
    <name type="synonym">Merluccius cadenati</name>
    <dbReference type="NCBI Taxonomy" id="89951"/>
    <lineage>
        <taxon>Eukaryota</taxon>
        <taxon>Metazoa</taxon>
        <taxon>Chordata</taxon>
        <taxon>Craniata</taxon>
        <taxon>Vertebrata</taxon>
        <taxon>Euteleostomi</taxon>
        <taxon>Actinopterygii</taxon>
        <taxon>Neopterygii</taxon>
        <taxon>Teleostei</taxon>
        <taxon>Neoteleostei</taxon>
        <taxon>Acanthomorphata</taxon>
        <taxon>Zeiogadaria</taxon>
        <taxon>Gadariae</taxon>
        <taxon>Gadiformes</taxon>
        <taxon>Gadoidei</taxon>
        <taxon>Merlucciidae</taxon>
        <taxon>Merluccius</taxon>
    </lineage>
</organism>
<feature type="compositionally biased region" description="Basic and acidic residues" evidence="1">
    <location>
        <begin position="132"/>
        <end position="142"/>
    </location>
</feature>
<feature type="region of interest" description="Disordered" evidence="1">
    <location>
        <begin position="126"/>
        <end position="178"/>
    </location>
</feature>
<evidence type="ECO:0000313" key="3">
    <source>
        <dbReference type="Proteomes" id="UP001174136"/>
    </source>
</evidence>
<protein>
    <submittedName>
        <fullName evidence="2">Uncharacterized protein</fullName>
    </submittedName>
</protein>
<name>A0AA47MJG5_MERPO</name>
<proteinExistence type="predicted"/>
<gene>
    <name evidence="2" type="ORF">N1851_021571</name>
</gene>
<reference evidence="2" key="1">
    <citation type="journal article" date="2023" name="Front. Mar. Sci.">
        <title>A new Merluccius polli reference genome to investigate the effects of global change in West African waters.</title>
        <authorList>
            <person name="Mateo J.L."/>
            <person name="Blanco-Fernandez C."/>
            <person name="Garcia-Vazquez E."/>
            <person name="Machado-Schiaffino G."/>
        </authorList>
    </citation>
    <scope>NUCLEOTIDE SEQUENCE</scope>
    <source>
        <strain evidence="2">C29</strain>
        <tissue evidence="2">Fin</tissue>
    </source>
</reference>
<dbReference type="EMBL" id="JAOPHQ010003874">
    <property type="protein sequence ID" value="KAK0141419.1"/>
    <property type="molecule type" value="Genomic_DNA"/>
</dbReference>